<evidence type="ECO:0000256" key="5">
    <source>
        <dbReference type="ARBA" id="ARBA00022729"/>
    </source>
</evidence>
<dbReference type="Proteomes" id="UP000077202">
    <property type="component" value="Unassembled WGS sequence"/>
</dbReference>
<feature type="domain" description="X8" evidence="13">
    <location>
        <begin position="350"/>
        <end position="436"/>
    </location>
</feature>
<feature type="chain" id="PRO_5008051830" description="X8 domain-containing protein" evidence="12">
    <location>
        <begin position="24"/>
        <end position="536"/>
    </location>
</feature>
<comment type="caution">
    <text evidence="14">The sequence shown here is derived from an EMBL/GenBank/DDBJ whole genome shotgun (WGS) entry which is preliminary data.</text>
</comment>
<evidence type="ECO:0000313" key="14">
    <source>
        <dbReference type="EMBL" id="OAE19513.1"/>
    </source>
</evidence>
<keyword evidence="10" id="KW-0326">Glycosidase</keyword>
<comment type="subcellular location">
    <subcellularLocation>
        <location evidence="1">Cell membrane</location>
        <topology evidence="1">Lipid-anchor</topology>
        <topology evidence="1">GPI-anchor</topology>
    </subcellularLocation>
</comment>
<dbReference type="InterPro" id="IPR012946">
    <property type="entry name" value="X8"/>
</dbReference>
<dbReference type="Pfam" id="PF07983">
    <property type="entry name" value="X8"/>
    <property type="match status" value="1"/>
</dbReference>
<evidence type="ECO:0000256" key="12">
    <source>
        <dbReference type="SAM" id="SignalP"/>
    </source>
</evidence>
<evidence type="ECO:0000256" key="10">
    <source>
        <dbReference type="ARBA" id="ARBA00023295"/>
    </source>
</evidence>
<keyword evidence="3" id="KW-1003">Cell membrane</keyword>
<keyword evidence="9" id="KW-0325">Glycoprotein</keyword>
<evidence type="ECO:0000256" key="11">
    <source>
        <dbReference type="RuleBase" id="RU004335"/>
    </source>
</evidence>
<evidence type="ECO:0000256" key="2">
    <source>
        <dbReference type="ARBA" id="ARBA00008773"/>
    </source>
</evidence>
<keyword evidence="4" id="KW-0449">Lipoprotein</keyword>
<dbReference type="GO" id="GO:0004553">
    <property type="term" value="F:hydrolase activity, hydrolyzing O-glycosyl compounds"/>
    <property type="evidence" value="ECO:0007669"/>
    <property type="project" value="InterPro"/>
</dbReference>
<evidence type="ECO:0000256" key="3">
    <source>
        <dbReference type="ARBA" id="ARBA00022475"/>
    </source>
</evidence>
<comment type="similarity">
    <text evidence="2 11">Belongs to the glycosyl hydrolase 17 family.</text>
</comment>
<dbReference type="SMART" id="SM00768">
    <property type="entry name" value="X8"/>
    <property type="match status" value="1"/>
</dbReference>
<gene>
    <name evidence="14" type="ORF">AXG93_4794s1250</name>
</gene>
<accession>A0A176VGD5</accession>
<evidence type="ECO:0000313" key="15">
    <source>
        <dbReference type="Proteomes" id="UP000077202"/>
    </source>
</evidence>
<evidence type="ECO:0000256" key="9">
    <source>
        <dbReference type="ARBA" id="ARBA00023180"/>
    </source>
</evidence>
<dbReference type="FunFam" id="1.20.58.1040:FF:000001">
    <property type="entry name" value="Glucan endo-1,3-beta-glucosidase 4"/>
    <property type="match status" value="1"/>
</dbReference>
<evidence type="ECO:0000256" key="6">
    <source>
        <dbReference type="ARBA" id="ARBA00022801"/>
    </source>
</evidence>
<dbReference type="SUPFAM" id="SSF51445">
    <property type="entry name" value="(Trans)glycosidases"/>
    <property type="match status" value="1"/>
</dbReference>
<dbReference type="GO" id="GO:0009506">
    <property type="term" value="C:plasmodesma"/>
    <property type="evidence" value="ECO:0007669"/>
    <property type="project" value="UniProtKB-ARBA"/>
</dbReference>
<sequence>MHLGFVLRVLCVIQVVWIGTAAATKIGVIYGEEAALAAGGAENAVQLLRAQGIHKLRLYDADSAMLRALGGSSIEVIVGLRNDELVDVGVSKTSAHSWVARNVEAYFPDTKITAIAVGDEILTNKDESLVPFLVPAMRNIHAALAAAGLEQAIKVSTPQSLRLLSTFSPPSLATFDASLSTRVLAPVLEFLSLTESYFMLNLHPFDVQQANPRDLTLGHALYSTESGIDDHVTGLHYANKFEALVDAVYVAMASLNHPELDVVVTEAGWSKDSAANDDPAAVSFHADLLKHIASGTGTPFKPRKGAISTFVQASLLSSLEASTGDVEFLRAPGSAAMDSGVRRKLLADKTWCIAKEGSRTEDLQLALDWACSSTGGQADCRAIQSGQFCFLPNTMRDHASYAFNSYYQKVSWAAGSCDFNGLAEVTSTDPSYPGCFEPRGFRDGACRRGSLARFVWERDGWSPQAVCLALGPKKLAWLRRILTQRFLLLLLVSELLLLRVRNRDCWHLGCGVVVQRALRKWDPPHLSHRRVEASRT</sequence>
<dbReference type="InterPro" id="IPR044965">
    <property type="entry name" value="Glyco_hydro_17_plant"/>
</dbReference>
<dbReference type="Gene3D" id="1.20.58.1040">
    <property type="match status" value="1"/>
</dbReference>
<dbReference type="GO" id="GO:0005886">
    <property type="term" value="C:plasma membrane"/>
    <property type="evidence" value="ECO:0007669"/>
    <property type="project" value="UniProtKB-SubCell"/>
</dbReference>
<proteinExistence type="inferred from homology"/>
<keyword evidence="15" id="KW-1185">Reference proteome</keyword>
<evidence type="ECO:0000256" key="1">
    <source>
        <dbReference type="ARBA" id="ARBA00004609"/>
    </source>
</evidence>
<keyword evidence="6" id="KW-0378">Hydrolase</keyword>
<dbReference type="GO" id="GO:0005975">
    <property type="term" value="P:carbohydrate metabolic process"/>
    <property type="evidence" value="ECO:0007669"/>
    <property type="project" value="InterPro"/>
</dbReference>
<feature type="signal peptide" evidence="12">
    <location>
        <begin position="1"/>
        <end position="23"/>
    </location>
</feature>
<keyword evidence="5 12" id="KW-0732">Signal</keyword>
<evidence type="ECO:0000256" key="7">
    <source>
        <dbReference type="ARBA" id="ARBA00023136"/>
    </source>
</evidence>
<dbReference type="InterPro" id="IPR000490">
    <property type="entry name" value="Glyco_hydro_17"/>
</dbReference>
<keyword evidence="4" id="KW-0336">GPI-anchor</keyword>
<dbReference type="InterPro" id="IPR017853">
    <property type="entry name" value="GH"/>
</dbReference>
<evidence type="ECO:0000259" key="13">
    <source>
        <dbReference type="SMART" id="SM00768"/>
    </source>
</evidence>
<protein>
    <recommendedName>
        <fullName evidence="13">X8 domain-containing protein</fullName>
    </recommendedName>
</protein>
<reference evidence="14" key="1">
    <citation type="submission" date="2016-03" db="EMBL/GenBank/DDBJ databases">
        <title>Mechanisms controlling the formation of the plant cell surface in tip-growing cells are functionally conserved among land plants.</title>
        <authorList>
            <person name="Honkanen S."/>
            <person name="Jones V.A."/>
            <person name="Morieri G."/>
            <person name="Champion C."/>
            <person name="Hetherington A.J."/>
            <person name="Kelly S."/>
            <person name="Saint-Marcoux D."/>
            <person name="Proust H."/>
            <person name="Prescott H."/>
            <person name="Dolan L."/>
        </authorList>
    </citation>
    <scope>NUCLEOTIDE SEQUENCE [LARGE SCALE GENOMIC DNA]</scope>
    <source>
        <tissue evidence="14">Whole gametophyte</tissue>
    </source>
</reference>
<keyword evidence="8" id="KW-1015">Disulfide bond</keyword>
<dbReference type="Pfam" id="PF00332">
    <property type="entry name" value="Glyco_hydro_17"/>
    <property type="match status" value="1"/>
</dbReference>
<keyword evidence="7" id="KW-0472">Membrane</keyword>
<dbReference type="GO" id="GO:0098552">
    <property type="term" value="C:side of membrane"/>
    <property type="evidence" value="ECO:0007669"/>
    <property type="project" value="UniProtKB-KW"/>
</dbReference>
<evidence type="ECO:0000256" key="4">
    <source>
        <dbReference type="ARBA" id="ARBA00022622"/>
    </source>
</evidence>
<organism evidence="14 15">
    <name type="scientific">Marchantia polymorpha subsp. ruderalis</name>
    <dbReference type="NCBI Taxonomy" id="1480154"/>
    <lineage>
        <taxon>Eukaryota</taxon>
        <taxon>Viridiplantae</taxon>
        <taxon>Streptophyta</taxon>
        <taxon>Embryophyta</taxon>
        <taxon>Marchantiophyta</taxon>
        <taxon>Marchantiopsida</taxon>
        <taxon>Marchantiidae</taxon>
        <taxon>Marchantiales</taxon>
        <taxon>Marchantiaceae</taxon>
        <taxon>Marchantia</taxon>
    </lineage>
</organism>
<dbReference type="Gene3D" id="3.20.20.80">
    <property type="entry name" value="Glycosidases"/>
    <property type="match status" value="1"/>
</dbReference>
<dbReference type="PANTHER" id="PTHR32227">
    <property type="entry name" value="GLUCAN ENDO-1,3-BETA-GLUCOSIDASE BG1-RELATED-RELATED"/>
    <property type="match status" value="1"/>
</dbReference>
<name>A0A176VGD5_MARPO</name>
<dbReference type="AlphaFoldDB" id="A0A176VGD5"/>
<dbReference type="EMBL" id="LVLJ01003848">
    <property type="protein sequence ID" value="OAE19513.1"/>
    <property type="molecule type" value="Genomic_DNA"/>
</dbReference>
<evidence type="ECO:0000256" key="8">
    <source>
        <dbReference type="ARBA" id="ARBA00023157"/>
    </source>
</evidence>